<reference evidence="3 4" key="1">
    <citation type="journal article" date="2016" name="Nat. Commun.">
        <title>Thousands of microbial genomes shed light on interconnected biogeochemical processes in an aquifer system.</title>
        <authorList>
            <person name="Anantharaman K."/>
            <person name="Brown C.T."/>
            <person name="Hug L.A."/>
            <person name="Sharon I."/>
            <person name="Castelle C.J."/>
            <person name="Probst A.J."/>
            <person name="Thomas B.C."/>
            <person name="Singh A."/>
            <person name="Wilkins M.J."/>
            <person name="Karaoz U."/>
            <person name="Brodie E.L."/>
            <person name="Williams K.H."/>
            <person name="Hubbard S.S."/>
            <person name="Banfield J.F."/>
        </authorList>
    </citation>
    <scope>NUCLEOTIDE SEQUENCE [LARGE SCALE GENOMIC DNA]</scope>
</reference>
<sequence length="307" mass="34407">MTKFVRLAAAFTVCFFVAGQSWAQTKSFETLNQNVEQGGVVLIRILPQWQGTMVCVSAFGRQYIPNKYGHVFIGVDVNTEPTDTQEMPDKYRAYLVECGRGVRLDWYYDEITVLKKDFGTPWYAGPVKMPNKAVQERRAKDVALMRVAYDKADKYDSHASGDFIFPLINVEITDNFGTPRLYGQRDKKTKKIKIQQIIYHAGTDLRARTPLPVMAINSGKVLLAHYFPLSGTEGNLLVIDHGSGILSLYLHLSKFKVKAGDKVEKGQVVAFTGATPRGTPPHLHFMIKVHGTNVDPLAFIGIMNQHP</sequence>
<dbReference type="AlphaFoldDB" id="A0A1F8H6E7"/>
<keyword evidence="1" id="KW-0732">Signal</keyword>
<name>A0A1F8H6E7_9BACT</name>
<dbReference type="InterPro" id="IPR050570">
    <property type="entry name" value="Cell_wall_metabolism_enzyme"/>
</dbReference>
<dbReference type="Gene3D" id="2.70.70.10">
    <property type="entry name" value="Glucose Permease (Domain IIA)"/>
    <property type="match status" value="1"/>
</dbReference>
<comment type="caution">
    <text evidence="3">The sequence shown here is derived from an EMBL/GenBank/DDBJ whole genome shotgun (WGS) entry which is preliminary data.</text>
</comment>
<dbReference type="Proteomes" id="UP000177745">
    <property type="component" value="Unassembled WGS sequence"/>
</dbReference>
<organism evidence="3 4">
    <name type="scientific">Candidatus Yanofskybacteria bacterium RIFCSPLOWO2_12_FULL_43_11b</name>
    <dbReference type="NCBI Taxonomy" id="1802710"/>
    <lineage>
        <taxon>Bacteria</taxon>
        <taxon>Candidatus Yanofskyibacteriota</taxon>
    </lineage>
</organism>
<dbReference type="EMBL" id="MGKY01000023">
    <property type="protein sequence ID" value="OGN33157.1"/>
    <property type="molecule type" value="Genomic_DNA"/>
</dbReference>
<evidence type="ECO:0000313" key="3">
    <source>
        <dbReference type="EMBL" id="OGN33157.1"/>
    </source>
</evidence>
<protein>
    <recommendedName>
        <fullName evidence="2">M23ase beta-sheet core domain-containing protein</fullName>
    </recommendedName>
</protein>
<feature type="signal peptide" evidence="1">
    <location>
        <begin position="1"/>
        <end position="23"/>
    </location>
</feature>
<dbReference type="InterPro" id="IPR016047">
    <property type="entry name" value="M23ase_b-sheet_dom"/>
</dbReference>
<feature type="chain" id="PRO_5009535739" description="M23ase beta-sheet core domain-containing protein" evidence="1">
    <location>
        <begin position="24"/>
        <end position="307"/>
    </location>
</feature>
<evidence type="ECO:0000313" key="4">
    <source>
        <dbReference type="Proteomes" id="UP000177745"/>
    </source>
</evidence>
<gene>
    <name evidence="3" type="ORF">A3G51_01115</name>
</gene>
<dbReference type="SUPFAM" id="SSF51261">
    <property type="entry name" value="Duplicated hybrid motif"/>
    <property type="match status" value="1"/>
</dbReference>
<dbReference type="PANTHER" id="PTHR21666">
    <property type="entry name" value="PEPTIDASE-RELATED"/>
    <property type="match status" value="1"/>
</dbReference>
<feature type="domain" description="M23ase beta-sheet core" evidence="2">
    <location>
        <begin position="199"/>
        <end position="296"/>
    </location>
</feature>
<evidence type="ECO:0000259" key="2">
    <source>
        <dbReference type="Pfam" id="PF01551"/>
    </source>
</evidence>
<accession>A0A1F8H6E7</accession>
<evidence type="ECO:0000256" key="1">
    <source>
        <dbReference type="SAM" id="SignalP"/>
    </source>
</evidence>
<dbReference type="GO" id="GO:0004222">
    <property type="term" value="F:metalloendopeptidase activity"/>
    <property type="evidence" value="ECO:0007669"/>
    <property type="project" value="TreeGrafter"/>
</dbReference>
<dbReference type="InterPro" id="IPR011055">
    <property type="entry name" value="Dup_hybrid_motif"/>
</dbReference>
<proteinExistence type="predicted"/>
<dbReference type="CDD" id="cd12797">
    <property type="entry name" value="M23_peptidase"/>
    <property type="match status" value="1"/>
</dbReference>
<dbReference type="PANTHER" id="PTHR21666:SF287">
    <property type="entry name" value="CYTOPLASMIC MEMBRANE PROTEIN"/>
    <property type="match status" value="1"/>
</dbReference>
<dbReference type="Pfam" id="PF01551">
    <property type="entry name" value="Peptidase_M23"/>
    <property type="match status" value="1"/>
</dbReference>